<protein>
    <submittedName>
        <fullName evidence="1">Uncharacterized protein</fullName>
    </submittedName>
</protein>
<organism evidence="1 2">
    <name type="scientific">candidate division MSBL1 archaeon SCGC-AAA382N08</name>
    <dbReference type="NCBI Taxonomy" id="1698285"/>
    <lineage>
        <taxon>Archaea</taxon>
        <taxon>Methanobacteriati</taxon>
        <taxon>Methanobacteriota</taxon>
        <taxon>candidate division MSBL1</taxon>
    </lineage>
</organism>
<gene>
    <name evidence="1" type="ORF">AKJ56_01395</name>
</gene>
<dbReference type="EMBL" id="LHYJ01000016">
    <property type="protein sequence ID" value="KXB08401.1"/>
    <property type="molecule type" value="Genomic_DNA"/>
</dbReference>
<comment type="caution">
    <text evidence="1">The sequence shown here is derived from an EMBL/GenBank/DDBJ whole genome shotgun (WGS) entry which is preliminary data.</text>
</comment>
<proteinExistence type="predicted"/>
<evidence type="ECO:0000313" key="2">
    <source>
        <dbReference type="Proteomes" id="UP000070175"/>
    </source>
</evidence>
<reference evidence="1 2" key="1">
    <citation type="journal article" date="2016" name="Sci. Rep.">
        <title>Metabolic traits of an uncultured archaeal lineage -MSBL1- from brine pools of the Red Sea.</title>
        <authorList>
            <person name="Mwirichia R."/>
            <person name="Alam I."/>
            <person name="Rashid M."/>
            <person name="Vinu M."/>
            <person name="Ba-Alawi W."/>
            <person name="Anthony Kamau A."/>
            <person name="Kamanda Ngugi D."/>
            <person name="Goker M."/>
            <person name="Klenk H.P."/>
            <person name="Bajic V."/>
            <person name="Stingl U."/>
        </authorList>
    </citation>
    <scope>NUCLEOTIDE SEQUENCE [LARGE SCALE GENOMIC DNA]</scope>
    <source>
        <strain evidence="1">SCGC-AAA382N08</strain>
    </source>
</reference>
<sequence>MQQVELKNKKTKIAAEVNTELENQILELNRKINKSRNKGDLEITNLLLQTRKHLKKIKEDAPSPPSE</sequence>
<keyword evidence="2" id="KW-1185">Reference proteome</keyword>
<accession>A0A133VPS0</accession>
<evidence type="ECO:0000313" key="1">
    <source>
        <dbReference type="EMBL" id="KXB08401.1"/>
    </source>
</evidence>
<dbReference type="AlphaFoldDB" id="A0A133VPS0"/>
<dbReference type="Proteomes" id="UP000070175">
    <property type="component" value="Unassembled WGS sequence"/>
</dbReference>
<name>A0A133VPS0_9EURY</name>